<dbReference type="Proteomes" id="UP000636949">
    <property type="component" value="Unassembled WGS sequence"/>
</dbReference>
<dbReference type="OrthoDB" id="6979445at2"/>
<dbReference type="RefSeq" id="WP_117001932.1">
    <property type="nucleotide sequence ID" value="NZ_BMJS01000007.1"/>
</dbReference>
<keyword evidence="2" id="KW-1185">Reference proteome</keyword>
<protein>
    <submittedName>
        <fullName evidence="1">Uncharacterized protein</fullName>
    </submittedName>
</protein>
<organism evidence="1 2">
    <name type="scientific">Cysteiniphilum litorale</name>
    <dbReference type="NCBI Taxonomy" id="2056700"/>
    <lineage>
        <taxon>Bacteria</taxon>
        <taxon>Pseudomonadati</taxon>
        <taxon>Pseudomonadota</taxon>
        <taxon>Gammaproteobacteria</taxon>
        <taxon>Thiotrichales</taxon>
        <taxon>Fastidiosibacteraceae</taxon>
        <taxon>Cysteiniphilum</taxon>
    </lineage>
</organism>
<evidence type="ECO:0000313" key="2">
    <source>
        <dbReference type="Proteomes" id="UP000636949"/>
    </source>
</evidence>
<gene>
    <name evidence="1" type="ORF">GCM10010995_09100</name>
</gene>
<accession>A0A8J3E7Z4</accession>
<proteinExistence type="predicted"/>
<dbReference type="PROSITE" id="PS51257">
    <property type="entry name" value="PROKAR_LIPOPROTEIN"/>
    <property type="match status" value="1"/>
</dbReference>
<reference evidence="1" key="2">
    <citation type="submission" date="2020-09" db="EMBL/GenBank/DDBJ databases">
        <authorList>
            <person name="Sun Q."/>
            <person name="Zhou Y."/>
        </authorList>
    </citation>
    <scope>NUCLEOTIDE SEQUENCE</scope>
    <source>
        <strain evidence="1">CGMCC 1.15758</strain>
    </source>
</reference>
<dbReference type="AlphaFoldDB" id="A0A8J3E7Z4"/>
<comment type="caution">
    <text evidence="1">The sequence shown here is derived from an EMBL/GenBank/DDBJ whole genome shotgun (WGS) entry which is preliminary data.</text>
</comment>
<name>A0A8J3E7Z4_9GAMM</name>
<reference evidence="1" key="1">
    <citation type="journal article" date="2014" name="Int. J. Syst. Evol. Microbiol.">
        <title>Complete genome sequence of Corynebacterium casei LMG S-19264T (=DSM 44701T), isolated from a smear-ripened cheese.</title>
        <authorList>
            <consortium name="US DOE Joint Genome Institute (JGI-PGF)"/>
            <person name="Walter F."/>
            <person name="Albersmeier A."/>
            <person name="Kalinowski J."/>
            <person name="Ruckert C."/>
        </authorList>
    </citation>
    <scope>NUCLEOTIDE SEQUENCE</scope>
    <source>
        <strain evidence="1">CGMCC 1.15758</strain>
    </source>
</reference>
<dbReference type="EMBL" id="BMJS01000007">
    <property type="protein sequence ID" value="GGF94054.1"/>
    <property type="molecule type" value="Genomic_DNA"/>
</dbReference>
<sequence length="190" mass="21942">MKWRLVITYCAIAAFLSGCSFLLPSKKVERNDHWQTFNSIQSVYDEVSPNKTTLPELNHMGFDPYVANNVKIENYLDIRIRFDPLSTGKNIPEPVAECLSLFKRCQAYVVDVDYEYEDRIGNALLDLTGFRREVLKEGWRFQAVFIIQDQLVVYKLWSGEPKRKAYIDEIRPLGPLQSLDNLITGPAISF</sequence>
<evidence type="ECO:0000313" key="1">
    <source>
        <dbReference type="EMBL" id="GGF94054.1"/>
    </source>
</evidence>